<dbReference type="InterPro" id="IPR009057">
    <property type="entry name" value="Homeodomain-like_sf"/>
</dbReference>
<dbReference type="Pfam" id="PF00440">
    <property type="entry name" value="TetR_N"/>
    <property type="match status" value="1"/>
</dbReference>
<dbReference type="EMBL" id="CP043869">
    <property type="protein sequence ID" value="QEQ97243.1"/>
    <property type="molecule type" value="Genomic_DNA"/>
</dbReference>
<evidence type="ECO:0000256" key="1">
    <source>
        <dbReference type="ARBA" id="ARBA00023015"/>
    </source>
</evidence>
<sequence>MARRNDHTREELRALALAAAEDIISTQGLSGLSARKVAANIGYSAGSLYQVFRNIDDLCWQINERTLAQLLLVLQERAPLAARFRLAAYASDYLAFARQYPQKWALLFEHRSSGDQQVPEHLQNQITRLFQYVEKSLHELNPRYKAEEVEIAARALWSGVQGVTVLMMNDKLFVKQSAGEELMLSCLIDNFLCGWCGESKEQAAC</sequence>
<keyword evidence="3" id="KW-0804">Transcription</keyword>
<name>A0A5P1RCC1_9GAMM</name>
<evidence type="ECO:0000313" key="7">
    <source>
        <dbReference type="Proteomes" id="UP000324760"/>
    </source>
</evidence>
<feature type="DNA-binding region" description="H-T-H motif" evidence="4">
    <location>
        <begin position="33"/>
        <end position="52"/>
    </location>
</feature>
<dbReference type="InterPro" id="IPR001647">
    <property type="entry name" value="HTH_TetR"/>
</dbReference>
<dbReference type="InterPro" id="IPR025996">
    <property type="entry name" value="MT1864/Rv1816-like_C"/>
</dbReference>
<keyword evidence="1" id="KW-0805">Transcription regulation</keyword>
<dbReference type="InterPro" id="IPR036271">
    <property type="entry name" value="Tet_transcr_reg_TetR-rel_C_sf"/>
</dbReference>
<dbReference type="KEGG" id="ncu:F0U83_11245"/>
<dbReference type="RefSeq" id="WP_138987115.1">
    <property type="nucleotide sequence ID" value="NZ_CP043869.1"/>
</dbReference>
<keyword evidence="2 4" id="KW-0238">DNA-binding</keyword>
<organism evidence="6 7">
    <name type="scientific">Neptunomonas concharum</name>
    <dbReference type="NCBI Taxonomy" id="1031538"/>
    <lineage>
        <taxon>Bacteria</taxon>
        <taxon>Pseudomonadati</taxon>
        <taxon>Pseudomonadota</taxon>
        <taxon>Gammaproteobacteria</taxon>
        <taxon>Oceanospirillales</taxon>
        <taxon>Oceanospirillaceae</taxon>
        <taxon>Neptunomonas</taxon>
    </lineage>
</organism>
<dbReference type="Pfam" id="PF13305">
    <property type="entry name" value="TetR_C_33"/>
    <property type="match status" value="1"/>
</dbReference>
<accession>A0A5P1RCC1</accession>
<dbReference type="PROSITE" id="PS50977">
    <property type="entry name" value="HTH_TETR_2"/>
    <property type="match status" value="1"/>
</dbReference>
<dbReference type="PANTHER" id="PTHR30055:SF234">
    <property type="entry name" value="HTH-TYPE TRANSCRIPTIONAL REGULATOR BETI"/>
    <property type="match status" value="1"/>
</dbReference>
<gene>
    <name evidence="6" type="ORF">F0U83_11245</name>
</gene>
<dbReference type="GO" id="GO:0003700">
    <property type="term" value="F:DNA-binding transcription factor activity"/>
    <property type="evidence" value="ECO:0007669"/>
    <property type="project" value="TreeGrafter"/>
</dbReference>
<dbReference type="PANTHER" id="PTHR30055">
    <property type="entry name" value="HTH-TYPE TRANSCRIPTIONAL REGULATOR RUTR"/>
    <property type="match status" value="1"/>
</dbReference>
<dbReference type="SUPFAM" id="SSF48498">
    <property type="entry name" value="Tetracyclin repressor-like, C-terminal domain"/>
    <property type="match status" value="1"/>
</dbReference>
<evidence type="ECO:0000259" key="5">
    <source>
        <dbReference type="PROSITE" id="PS50977"/>
    </source>
</evidence>
<evidence type="ECO:0000256" key="4">
    <source>
        <dbReference type="PROSITE-ProRule" id="PRU00335"/>
    </source>
</evidence>
<keyword evidence="7" id="KW-1185">Reference proteome</keyword>
<evidence type="ECO:0000256" key="2">
    <source>
        <dbReference type="ARBA" id="ARBA00023125"/>
    </source>
</evidence>
<feature type="domain" description="HTH tetR-type" evidence="5">
    <location>
        <begin position="10"/>
        <end position="70"/>
    </location>
</feature>
<protein>
    <submittedName>
        <fullName evidence="6">WHG domain-containing protein</fullName>
    </submittedName>
</protein>
<proteinExistence type="predicted"/>
<dbReference type="GO" id="GO:0000976">
    <property type="term" value="F:transcription cis-regulatory region binding"/>
    <property type="evidence" value="ECO:0007669"/>
    <property type="project" value="TreeGrafter"/>
</dbReference>
<dbReference type="AlphaFoldDB" id="A0A5P1RCC1"/>
<dbReference type="OrthoDB" id="7223515at2"/>
<dbReference type="SUPFAM" id="SSF46689">
    <property type="entry name" value="Homeodomain-like"/>
    <property type="match status" value="1"/>
</dbReference>
<evidence type="ECO:0000313" key="6">
    <source>
        <dbReference type="EMBL" id="QEQ97243.1"/>
    </source>
</evidence>
<reference evidence="6 7" key="1">
    <citation type="journal article" date="2019" name="Biochem. Eng. J.">
        <title>Metabolic engineering of the marine bacteria Neptunomonas concharum for the production of acetoin and meso-2,3-butanediol from acetate.</title>
        <authorList>
            <person name="Li W."/>
            <person name="Pu N."/>
            <person name="Liu C.-X."/>
            <person name="Yuan Q.-P."/>
            <person name="Li Z.-J."/>
        </authorList>
    </citation>
    <scope>NUCLEOTIDE SEQUENCE [LARGE SCALE GENOMIC DNA]</scope>
    <source>
        <strain evidence="6 7">JCM17730</strain>
    </source>
</reference>
<dbReference type="Gene3D" id="1.10.357.10">
    <property type="entry name" value="Tetracycline Repressor, domain 2"/>
    <property type="match status" value="1"/>
</dbReference>
<evidence type="ECO:0000256" key="3">
    <source>
        <dbReference type="ARBA" id="ARBA00023163"/>
    </source>
</evidence>
<dbReference type="Proteomes" id="UP000324760">
    <property type="component" value="Chromosome"/>
</dbReference>
<dbReference type="InterPro" id="IPR050109">
    <property type="entry name" value="HTH-type_TetR-like_transc_reg"/>
</dbReference>